<comment type="subcellular location">
    <subcellularLocation>
        <location evidence="2">Peroxisome membrane</location>
    </subcellularLocation>
</comment>
<sequence>MTALGQCLDQYKRFVRENPLQVQLLETAAQSVFFLLPSRFGGDSDDVGSEVCYALSRLFHFFNEQIQLEETLSSGTKHQALRALLSVLSILDLSLEKIAKNRGERARDTVIIVVEALRCAVKLYIVSQEREIFTNFEGKGSRRAIEGEWEEVSTNLERESAEARSEGDGLLLLGEILHILRPFLFCVIERLVLRRQLRRLGKGEGPPNSYGSWLLLAGSFWMDFLSDRSSGAALARREVDLLELGVRSAESLRSTTGPRTGTGILTREASLTRAMMRFAEQKEELRRRKMQWLLYLLRSPLFQLICEPVAKTTDKVLGRAPLIGSLSNYAMQLLMHIQSHHFYTSGSS</sequence>
<dbReference type="PANTHER" id="PTHR13299:SF0">
    <property type="entry name" value="PEROXISOMAL MEMBRANE PROTEIN PEX16"/>
    <property type="match status" value="1"/>
</dbReference>
<dbReference type="EMBL" id="HBEA01009439">
    <property type="protein sequence ID" value="CAD8257759.1"/>
    <property type="molecule type" value="Transcribed_RNA"/>
</dbReference>
<name>A0A7R9U860_9STRA</name>
<protein>
    <recommendedName>
        <fullName evidence="2">Peroxisomal membrane protein PEX16</fullName>
    </recommendedName>
</protein>
<dbReference type="InterPro" id="IPR013919">
    <property type="entry name" value="Pex16"/>
</dbReference>
<dbReference type="GO" id="GO:0007031">
    <property type="term" value="P:peroxisome organization"/>
    <property type="evidence" value="ECO:0007669"/>
    <property type="project" value="UniProtKB-KW"/>
</dbReference>
<dbReference type="PANTHER" id="PTHR13299">
    <property type="entry name" value="PEROXISOMAL MEMBRANE PROTEIN PEX16"/>
    <property type="match status" value="1"/>
</dbReference>
<accession>A0A7R9U860</accession>
<keyword evidence="2" id="KW-0962">Peroxisome biogenesis</keyword>
<dbReference type="AlphaFoldDB" id="A0A7R9U860"/>
<dbReference type="GO" id="GO:0005778">
    <property type="term" value="C:peroxisomal membrane"/>
    <property type="evidence" value="ECO:0007669"/>
    <property type="project" value="UniProtKB-SubCell"/>
</dbReference>
<evidence type="ECO:0000256" key="2">
    <source>
        <dbReference type="RuleBase" id="RU365003"/>
    </source>
</evidence>
<organism evidence="3">
    <name type="scientific">Pinguiococcus pyrenoidosus</name>
    <dbReference type="NCBI Taxonomy" id="172671"/>
    <lineage>
        <taxon>Eukaryota</taxon>
        <taxon>Sar</taxon>
        <taxon>Stramenopiles</taxon>
        <taxon>Ochrophyta</taxon>
        <taxon>Pinguiophyceae</taxon>
        <taxon>Pinguiochrysidales</taxon>
        <taxon>Pinguiochrysidaceae</taxon>
        <taxon>Pinguiococcus</taxon>
    </lineage>
</organism>
<gene>
    <name evidence="3" type="ORF">PPYR1160_LOCUS7258</name>
</gene>
<evidence type="ECO:0000256" key="1">
    <source>
        <dbReference type="ARBA" id="ARBA00009505"/>
    </source>
</evidence>
<keyword evidence="2" id="KW-0576">Peroxisome</keyword>
<reference evidence="3" key="1">
    <citation type="submission" date="2021-01" db="EMBL/GenBank/DDBJ databases">
        <authorList>
            <person name="Corre E."/>
            <person name="Pelletier E."/>
            <person name="Niang G."/>
            <person name="Scheremetjew M."/>
            <person name="Finn R."/>
            <person name="Kale V."/>
            <person name="Holt S."/>
            <person name="Cochrane G."/>
            <person name="Meng A."/>
            <person name="Brown T."/>
            <person name="Cohen L."/>
        </authorList>
    </citation>
    <scope>NUCLEOTIDE SEQUENCE</scope>
    <source>
        <strain evidence="3">CCMP2078</strain>
    </source>
</reference>
<evidence type="ECO:0000313" key="3">
    <source>
        <dbReference type="EMBL" id="CAD8257759.1"/>
    </source>
</evidence>
<proteinExistence type="inferred from homology"/>
<comment type="similarity">
    <text evidence="1 2">Belongs to the peroxin-16 family.</text>
</comment>
<dbReference type="Pfam" id="PF08610">
    <property type="entry name" value="Pex16"/>
    <property type="match status" value="2"/>
</dbReference>